<dbReference type="InterPro" id="IPR027417">
    <property type="entry name" value="P-loop_NTPase"/>
</dbReference>
<keyword evidence="4" id="KW-0347">Helicase</keyword>
<dbReference type="InterPro" id="IPR011989">
    <property type="entry name" value="ARM-like"/>
</dbReference>
<dbReference type="Gene3D" id="3.40.50.300">
    <property type="entry name" value="P-loop containing nucleotide triphosphate hydrolases"/>
    <property type="match status" value="1"/>
</dbReference>
<evidence type="ECO:0000256" key="5">
    <source>
        <dbReference type="ARBA" id="ARBA00022840"/>
    </source>
</evidence>
<feature type="compositionally biased region" description="Basic residues" evidence="9">
    <location>
        <begin position="495"/>
        <end position="509"/>
    </location>
</feature>
<reference evidence="11" key="1">
    <citation type="submission" date="2021-12" db="EMBL/GenBank/DDBJ databases">
        <authorList>
            <person name="King R."/>
        </authorList>
    </citation>
    <scope>NUCLEOTIDE SEQUENCE</scope>
</reference>
<keyword evidence="7" id="KW-0234">DNA repair</keyword>
<accession>A0A9N8PZF4</accession>
<evidence type="ECO:0000313" key="12">
    <source>
        <dbReference type="Proteomes" id="UP001154114"/>
    </source>
</evidence>
<evidence type="ECO:0000256" key="8">
    <source>
        <dbReference type="ARBA" id="ARBA00023235"/>
    </source>
</evidence>
<keyword evidence="6" id="KW-0238">DNA-binding</keyword>
<keyword evidence="12" id="KW-1185">Reference proteome</keyword>
<dbReference type="Pfam" id="PF21530">
    <property type="entry name" value="Pif1_2B_dom"/>
    <property type="match status" value="1"/>
</dbReference>
<evidence type="ECO:0000256" key="2">
    <source>
        <dbReference type="ARBA" id="ARBA00022763"/>
    </source>
</evidence>
<feature type="domain" description="DNA helicase Pif1-like 2B" evidence="10">
    <location>
        <begin position="302"/>
        <end position="333"/>
    </location>
</feature>
<evidence type="ECO:0000256" key="1">
    <source>
        <dbReference type="ARBA" id="ARBA00022741"/>
    </source>
</evidence>
<feature type="compositionally biased region" description="Basic residues" evidence="9">
    <location>
        <begin position="24"/>
        <end position="36"/>
    </location>
</feature>
<dbReference type="CDD" id="cd18809">
    <property type="entry name" value="SF1_C_RecD"/>
    <property type="match status" value="1"/>
</dbReference>
<feature type="compositionally biased region" description="Basic and acidic residues" evidence="9">
    <location>
        <begin position="37"/>
        <end position="75"/>
    </location>
</feature>
<dbReference type="SUPFAM" id="SSF52540">
    <property type="entry name" value="P-loop containing nucleoside triphosphate hydrolases"/>
    <property type="match status" value="1"/>
</dbReference>
<keyword evidence="2" id="KW-0227">DNA damage</keyword>
<protein>
    <recommendedName>
        <fullName evidence="10">DNA helicase Pif1-like 2B domain-containing protein</fullName>
    </recommendedName>
</protein>
<evidence type="ECO:0000256" key="4">
    <source>
        <dbReference type="ARBA" id="ARBA00022806"/>
    </source>
</evidence>
<feature type="compositionally biased region" description="Basic and acidic residues" evidence="9">
    <location>
        <begin position="98"/>
        <end position="107"/>
    </location>
</feature>
<dbReference type="EMBL" id="LR824019">
    <property type="protein sequence ID" value="CAD0202107.1"/>
    <property type="molecule type" value="Genomic_DNA"/>
</dbReference>
<evidence type="ECO:0000256" key="9">
    <source>
        <dbReference type="SAM" id="MobiDB-lite"/>
    </source>
</evidence>
<evidence type="ECO:0000259" key="10">
    <source>
        <dbReference type="Pfam" id="PF21530"/>
    </source>
</evidence>
<dbReference type="Gene3D" id="1.25.10.10">
    <property type="entry name" value="Leucine-rich Repeat Variant"/>
    <property type="match status" value="1"/>
</dbReference>
<dbReference type="AlphaFoldDB" id="A0A9N8PZF4"/>
<name>A0A9N8PZF4_CHRIL</name>
<dbReference type="OrthoDB" id="416437at2759"/>
<dbReference type="InterPro" id="IPR051055">
    <property type="entry name" value="PIF1_helicase"/>
</dbReference>
<proteinExistence type="predicted"/>
<feature type="region of interest" description="Disordered" evidence="9">
    <location>
        <begin position="1"/>
        <end position="107"/>
    </location>
</feature>
<gene>
    <name evidence="11" type="ORF">CINC_LOCUS3773</name>
</gene>
<dbReference type="PANTHER" id="PTHR47642">
    <property type="entry name" value="ATP-DEPENDENT DNA HELICASE"/>
    <property type="match status" value="1"/>
</dbReference>
<keyword evidence="5" id="KW-0067">ATP-binding</keyword>
<evidence type="ECO:0000256" key="6">
    <source>
        <dbReference type="ARBA" id="ARBA00023125"/>
    </source>
</evidence>
<keyword evidence="3" id="KW-0378">Hydrolase</keyword>
<evidence type="ECO:0000313" key="11">
    <source>
        <dbReference type="EMBL" id="CAD0202107.1"/>
    </source>
</evidence>
<dbReference type="PANTHER" id="PTHR47642:SF5">
    <property type="entry name" value="ATP-DEPENDENT DNA HELICASE"/>
    <property type="match status" value="1"/>
</dbReference>
<dbReference type="InterPro" id="IPR049163">
    <property type="entry name" value="Pif1-like_2B_dom"/>
</dbReference>
<evidence type="ECO:0000256" key="3">
    <source>
        <dbReference type="ARBA" id="ARBA00022801"/>
    </source>
</evidence>
<keyword evidence="1" id="KW-0547">Nucleotide-binding</keyword>
<sequence>MIISTSPEVQDEITDHSENANTSRRGRPQKRKQGRPKKTEKSRAEQLRESSQRYRKTHPEVNRRAVKRYTDKNPEVHQSAVKRYTDKNPEVHQSAVKRYTDKNPEVHQRSVKRYADKNPEVHQGAVKRYTDKNPEVHERAVKRYTDKNPEVHQRAVKRYTDKNPEVHQRAVKRYTDRNPEVHQRAVKRYTDRNPEVNQTAVKRYTDKNPQVNRLAVKNYAKKNPEVIKKTANIYQAKKKLAFTGENDIVNKLTDKIKDRSIQQSEIKLNAIDEIDCPRYLSKRAREVLKKNEDDSSLTAGLEHVITVKIGARIMLRRNIDVSKGLVNGSIGVIEKILWDVESDNKARKIRIKFNHNLTYELERVKTKFQILSNAYIHREQFPICLAYAITIHKSQGLSLDSALLDIGSSIFSKGQAYVALSRVKTIDGLHIINIDPSQIKAQESSIIEYNRLRTLYRPDLASLAVSRKRIKKIQDTEWAMRSSVSAVQDSIQNNKPKKQTVSRKRRKRN</sequence>
<organism evidence="11 12">
    <name type="scientific">Chrysodeixis includens</name>
    <name type="common">Soybean looper</name>
    <name type="synonym">Pseudoplusia includens</name>
    <dbReference type="NCBI Taxonomy" id="689277"/>
    <lineage>
        <taxon>Eukaryota</taxon>
        <taxon>Metazoa</taxon>
        <taxon>Ecdysozoa</taxon>
        <taxon>Arthropoda</taxon>
        <taxon>Hexapoda</taxon>
        <taxon>Insecta</taxon>
        <taxon>Pterygota</taxon>
        <taxon>Neoptera</taxon>
        <taxon>Endopterygota</taxon>
        <taxon>Lepidoptera</taxon>
        <taxon>Glossata</taxon>
        <taxon>Ditrysia</taxon>
        <taxon>Noctuoidea</taxon>
        <taxon>Noctuidae</taxon>
        <taxon>Plusiinae</taxon>
        <taxon>Chrysodeixis</taxon>
    </lineage>
</organism>
<dbReference type="Proteomes" id="UP001154114">
    <property type="component" value="Chromosome 16"/>
</dbReference>
<feature type="region of interest" description="Disordered" evidence="9">
    <location>
        <begin position="487"/>
        <end position="509"/>
    </location>
</feature>
<keyword evidence="8" id="KW-0413">Isomerase</keyword>
<evidence type="ECO:0000256" key="7">
    <source>
        <dbReference type="ARBA" id="ARBA00023204"/>
    </source>
</evidence>